<keyword evidence="4" id="KW-1185">Reference proteome</keyword>
<feature type="chain" id="PRO_5020959922" evidence="2">
    <location>
        <begin position="23"/>
        <end position="242"/>
    </location>
</feature>
<name>A0A4U0XNZ2_9PEZI</name>
<feature type="compositionally biased region" description="Basic and acidic residues" evidence="1">
    <location>
        <begin position="232"/>
        <end position="242"/>
    </location>
</feature>
<comment type="caution">
    <text evidence="3">The sequence shown here is derived from an EMBL/GenBank/DDBJ whole genome shotgun (WGS) entry which is preliminary data.</text>
</comment>
<evidence type="ECO:0000256" key="1">
    <source>
        <dbReference type="SAM" id="MobiDB-lite"/>
    </source>
</evidence>
<accession>A0A4U0XNZ2</accession>
<dbReference type="Proteomes" id="UP000309340">
    <property type="component" value="Unassembled WGS sequence"/>
</dbReference>
<keyword evidence="2" id="KW-0732">Signal</keyword>
<gene>
    <name evidence="3" type="ORF">B0A55_04058</name>
</gene>
<sequence length="242" mass="26022">MAFKFLIACVLALATMITTTLAAPVAGASRAIRQMPSFNPFSGGNPGSFWHVEPFTMKWPTHTFTITSNMTQDMPNWQPNWAPGQHFDDILTETYDSKNPTPQVGTGIHGHVINSCSYTVFVQTAIGNNTGYTNDNPVTDPATGGTYPIAPGAWYTTRIQAAVNGGGGVSIKLSNNAVLNPYNTYQVDGLNGDPFLSEKQYMQVNWDAKACPNLHSGPGSTGADWVSGNPKTQKECENVGDN</sequence>
<dbReference type="STRING" id="329884.A0A4U0XNZ2"/>
<organism evidence="3 4">
    <name type="scientific">Friedmanniomyces simplex</name>
    <dbReference type="NCBI Taxonomy" id="329884"/>
    <lineage>
        <taxon>Eukaryota</taxon>
        <taxon>Fungi</taxon>
        <taxon>Dikarya</taxon>
        <taxon>Ascomycota</taxon>
        <taxon>Pezizomycotina</taxon>
        <taxon>Dothideomycetes</taxon>
        <taxon>Dothideomycetidae</taxon>
        <taxon>Mycosphaerellales</taxon>
        <taxon>Teratosphaeriaceae</taxon>
        <taxon>Friedmanniomyces</taxon>
    </lineage>
</organism>
<reference evidence="3 4" key="1">
    <citation type="submission" date="2017-03" db="EMBL/GenBank/DDBJ databases">
        <title>Genomes of endolithic fungi from Antarctica.</title>
        <authorList>
            <person name="Coleine C."/>
            <person name="Masonjones S."/>
            <person name="Stajich J.E."/>
        </authorList>
    </citation>
    <scope>NUCLEOTIDE SEQUENCE [LARGE SCALE GENOMIC DNA]</scope>
    <source>
        <strain evidence="3 4">CCFEE 5184</strain>
    </source>
</reference>
<evidence type="ECO:0000313" key="3">
    <source>
        <dbReference type="EMBL" id="TKA76565.1"/>
    </source>
</evidence>
<dbReference type="AlphaFoldDB" id="A0A4U0XNZ2"/>
<proteinExistence type="predicted"/>
<evidence type="ECO:0000256" key="2">
    <source>
        <dbReference type="SAM" id="SignalP"/>
    </source>
</evidence>
<dbReference type="OrthoDB" id="3682664at2759"/>
<feature type="signal peptide" evidence="2">
    <location>
        <begin position="1"/>
        <end position="22"/>
    </location>
</feature>
<evidence type="ECO:0000313" key="4">
    <source>
        <dbReference type="Proteomes" id="UP000309340"/>
    </source>
</evidence>
<dbReference type="EMBL" id="NAJQ01000159">
    <property type="protein sequence ID" value="TKA76565.1"/>
    <property type="molecule type" value="Genomic_DNA"/>
</dbReference>
<feature type="region of interest" description="Disordered" evidence="1">
    <location>
        <begin position="217"/>
        <end position="242"/>
    </location>
</feature>
<protein>
    <submittedName>
        <fullName evidence="3">Uncharacterized protein</fullName>
    </submittedName>
</protein>